<sequence>MRKMTILIQKTPDISSPIQSAQDPEIRETPEPSTSKKSTLMSVSSQKGLDPAIFLIENQHSTDEQKLAMLKDADEISNVYPKKSGETIFAIFGNPSFHG</sequence>
<dbReference type="EMBL" id="UYJE01000867">
    <property type="protein sequence ID" value="VDH97193.1"/>
    <property type="molecule type" value="Genomic_DNA"/>
</dbReference>
<accession>A0A8B6BX54</accession>
<gene>
    <name evidence="2" type="ORF">MGAL_10B007999</name>
</gene>
<protein>
    <submittedName>
        <fullName evidence="2">Uncharacterized protein</fullName>
    </submittedName>
</protein>
<feature type="compositionally biased region" description="Polar residues" evidence="1">
    <location>
        <begin position="31"/>
        <end position="43"/>
    </location>
</feature>
<proteinExistence type="predicted"/>
<organism evidence="2 3">
    <name type="scientific">Mytilus galloprovincialis</name>
    <name type="common">Mediterranean mussel</name>
    <dbReference type="NCBI Taxonomy" id="29158"/>
    <lineage>
        <taxon>Eukaryota</taxon>
        <taxon>Metazoa</taxon>
        <taxon>Spiralia</taxon>
        <taxon>Lophotrochozoa</taxon>
        <taxon>Mollusca</taxon>
        <taxon>Bivalvia</taxon>
        <taxon>Autobranchia</taxon>
        <taxon>Pteriomorphia</taxon>
        <taxon>Mytilida</taxon>
        <taxon>Mytiloidea</taxon>
        <taxon>Mytilidae</taxon>
        <taxon>Mytilinae</taxon>
        <taxon>Mytilus</taxon>
    </lineage>
</organism>
<keyword evidence="3" id="KW-1185">Reference proteome</keyword>
<feature type="region of interest" description="Disordered" evidence="1">
    <location>
        <begin position="1"/>
        <end position="43"/>
    </location>
</feature>
<evidence type="ECO:0000313" key="3">
    <source>
        <dbReference type="Proteomes" id="UP000596742"/>
    </source>
</evidence>
<evidence type="ECO:0000256" key="1">
    <source>
        <dbReference type="SAM" id="MobiDB-lite"/>
    </source>
</evidence>
<comment type="caution">
    <text evidence="2">The sequence shown here is derived from an EMBL/GenBank/DDBJ whole genome shotgun (WGS) entry which is preliminary data.</text>
</comment>
<evidence type="ECO:0000313" key="2">
    <source>
        <dbReference type="EMBL" id="VDH97193.1"/>
    </source>
</evidence>
<dbReference type="AlphaFoldDB" id="A0A8B6BX54"/>
<reference evidence="2" key="1">
    <citation type="submission" date="2018-11" db="EMBL/GenBank/DDBJ databases">
        <authorList>
            <person name="Alioto T."/>
            <person name="Alioto T."/>
        </authorList>
    </citation>
    <scope>NUCLEOTIDE SEQUENCE</scope>
</reference>
<dbReference type="Proteomes" id="UP000596742">
    <property type="component" value="Unassembled WGS sequence"/>
</dbReference>
<feature type="compositionally biased region" description="Polar residues" evidence="1">
    <location>
        <begin position="12"/>
        <end position="22"/>
    </location>
</feature>
<dbReference type="OrthoDB" id="10396635at2759"/>
<name>A0A8B6BX54_MYTGA</name>